<proteinExistence type="predicted"/>
<evidence type="ECO:0000313" key="2">
    <source>
        <dbReference type="EMBL" id="TWT93762.1"/>
    </source>
</evidence>
<dbReference type="GO" id="GO:0035438">
    <property type="term" value="F:cyclic-di-GMP binding"/>
    <property type="evidence" value="ECO:0007669"/>
    <property type="project" value="InterPro"/>
</dbReference>
<comment type="caution">
    <text evidence="2">The sequence shown here is derived from an EMBL/GenBank/DDBJ whole genome shotgun (WGS) entry which is preliminary data.</text>
</comment>
<dbReference type="InterPro" id="IPR009875">
    <property type="entry name" value="PilZ_domain"/>
</dbReference>
<organism evidence="2 3">
    <name type="scientific">Stieleria varia</name>
    <dbReference type="NCBI Taxonomy" id="2528005"/>
    <lineage>
        <taxon>Bacteria</taxon>
        <taxon>Pseudomonadati</taxon>
        <taxon>Planctomycetota</taxon>
        <taxon>Planctomycetia</taxon>
        <taxon>Pirellulales</taxon>
        <taxon>Pirellulaceae</taxon>
        <taxon>Stieleria</taxon>
    </lineage>
</organism>
<accession>A0A5C6A1N5</accession>
<gene>
    <name evidence="2" type="ORF">Pla52n_55900</name>
</gene>
<dbReference type="EMBL" id="SJPN01000008">
    <property type="protein sequence ID" value="TWT93762.1"/>
    <property type="molecule type" value="Genomic_DNA"/>
</dbReference>
<feature type="domain" description="PilZ" evidence="1">
    <location>
        <begin position="32"/>
        <end position="118"/>
    </location>
</feature>
<dbReference type="Pfam" id="PF07238">
    <property type="entry name" value="PilZ"/>
    <property type="match status" value="1"/>
</dbReference>
<reference evidence="2 3" key="1">
    <citation type="submission" date="2019-02" db="EMBL/GenBank/DDBJ databases">
        <title>Deep-cultivation of Planctomycetes and their phenomic and genomic characterization uncovers novel biology.</title>
        <authorList>
            <person name="Wiegand S."/>
            <person name="Jogler M."/>
            <person name="Boedeker C."/>
            <person name="Pinto D."/>
            <person name="Vollmers J."/>
            <person name="Rivas-Marin E."/>
            <person name="Kohn T."/>
            <person name="Peeters S.H."/>
            <person name="Heuer A."/>
            <person name="Rast P."/>
            <person name="Oberbeckmann S."/>
            <person name="Bunk B."/>
            <person name="Jeske O."/>
            <person name="Meyerdierks A."/>
            <person name="Storesund J.E."/>
            <person name="Kallscheuer N."/>
            <person name="Luecker S."/>
            <person name="Lage O.M."/>
            <person name="Pohl T."/>
            <person name="Merkel B.J."/>
            <person name="Hornburger P."/>
            <person name="Mueller R.-W."/>
            <person name="Bruemmer F."/>
            <person name="Labrenz M."/>
            <person name="Spormann A.M."/>
            <person name="Op Den Camp H."/>
            <person name="Overmann J."/>
            <person name="Amann R."/>
            <person name="Jetten M.S.M."/>
            <person name="Mascher T."/>
            <person name="Medema M.H."/>
            <person name="Devos D.P."/>
            <person name="Kaster A.-K."/>
            <person name="Ovreas L."/>
            <person name="Rohde M."/>
            <person name="Galperin M.Y."/>
            <person name="Jogler C."/>
        </authorList>
    </citation>
    <scope>NUCLEOTIDE SEQUENCE [LARGE SCALE GENOMIC DNA]</scope>
    <source>
        <strain evidence="2 3">Pla52n</strain>
    </source>
</reference>
<evidence type="ECO:0000259" key="1">
    <source>
        <dbReference type="Pfam" id="PF07238"/>
    </source>
</evidence>
<protein>
    <recommendedName>
        <fullName evidence="1">PilZ domain-containing protein</fullName>
    </recommendedName>
</protein>
<dbReference type="OrthoDB" id="271863at2"/>
<dbReference type="Proteomes" id="UP000320176">
    <property type="component" value="Unassembled WGS sequence"/>
</dbReference>
<sequence>MLRLSGTAPSRDVEDLIRELLEEDAYYDRTEHRSTHRETLVRPVQISIRGGETISAFSRNVSAAGMGLITNQVIAERAIGVLTIERIKGMPSRLLAECRWCRSYGGDWKISGWQFINVHQ</sequence>
<dbReference type="RefSeq" id="WP_146522597.1">
    <property type="nucleotide sequence ID" value="NZ_CP151726.1"/>
</dbReference>
<evidence type="ECO:0000313" key="3">
    <source>
        <dbReference type="Proteomes" id="UP000320176"/>
    </source>
</evidence>
<name>A0A5C6A1N5_9BACT</name>
<keyword evidence="3" id="KW-1185">Reference proteome</keyword>
<dbReference type="AlphaFoldDB" id="A0A5C6A1N5"/>